<dbReference type="EC" id="1.-.-.-" evidence="5"/>
<feature type="domain" description="Nitroreductase" evidence="6">
    <location>
        <begin position="24"/>
        <end position="174"/>
    </location>
</feature>
<keyword evidence="1 5" id="KW-0285">Flavoprotein</keyword>
<dbReference type="NCBIfam" id="NF003768">
    <property type="entry name" value="PRK05365.1"/>
    <property type="match status" value="1"/>
</dbReference>
<evidence type="ECO:0000256" key="5">
    <source>
        <dbReference type="HAMAP-Rule" id="MF_01204"/>
    </source>
</evidence>
<dbReference type="OrthoDB" id="9784375at2"/>
<evidence type="ECO:0000256" key="4">
    <source>
        <dbReference type="ARBA" id="ARBA00023002"/>
    </source>
</evidence>
<dbReference type="EMBL" id="VLKG01000001">
    <property type="protein sequence ID" value="TWH77318.1"/>
    <property type="molecule type" value="Genomic_DNA"/>
</dbReference>
<dbReference type="GO" id="GO:0016491">
    <property type="term" value="F:oxidoreductase activity"/>
    <property type="evidence" value="ECO:0007669"/>
    <property type="project" value="UniProtKB-UniRule"/>
</dbReference>
<keyword evidence="8" id="KW-1185">Reference proteome</keyword>
<comment type="similarity">
    <text evidence="5">Belongs to the nitroreductase family. HadB/RutE subfamily.</text>
</comment>
<keyword evidence="4 5" id="KW-0560">Oxidoreductase</keyword>
<gene>
    <name evidence="7" type="ORF">LX59_00226</name>
</gene>
<dbReference type="AlphaFoldDB" id="A0A562J297"/>
<keyword evidence="5" id="KW-0520">NAD</keyword>
<dbReference type="InterPro" id="IPR000415">
    <property type="entry name" value="Nitroreductase-like"/>
</dbReference>
<evidence type="ECO:0000256" key="3">
    <source>
        <dbReference type="ARBA" id="ARBA00022857"/>
    </source>
</evidence>
<dbReference type="SUPFAM" id="SSF55469">
    <property type="entry name" value="FMN-dependent nitroreductase-like"/>
    <property type="match status" value="1"/>
</dbReference>
<evidence type="ECO:0000256" key="2">
    <source>
        <dbReference type="ARBA" id="ARBA00022643"/>
    </source>
</evidence>
<sequence length="196" mass="21628">MSIPLDSNVLGQLFTEARTFTAWQNRPVTDAQLERLYALAKMGPTAANGCPARFVFIRTPEGKERLKPFLAKGNVEKTMSAPVTVIAAYDPNFYEHLPELYPHIDARSWFVDQPELCAETAFRNGSLQAAYLILAARSLGLDCGPMSGFDAAGVNEAFFSANAWKANLLINLGYGDTEKLHPRLLRLSFEQACLLA</sequence>
<dbReference type="PANTHER" id="PTHR43543:SF1">
    <property type="entry name" value="MALONIC SEMIALDEHYDE REDUCTASE RUTE-RELATED"/>
    <property type="match status" value="1"/>
</dbReference>
<dbReference type="InterPro" id="IPR050461">
    <property type="entry name" value="Nitroreductase_HadB/RutE"/>
</dbReference>
<dbReference type="Gene3D" id="3.40.109.10">
    <property type="entry name" value="NADH Oxidase"/>
    <property type="match status" value="1"/>
</dbReference>
<keyword evidence="3 5" id="KW-0521">NADP</keyword>
<comment type="caution">
    <text evidence="7">The sequence shown here is derived from an EMBL/GenBank/DDBJ whole genome shotgun (WGS) entry which is preliminary data.</text>
</comment>
<dbReference type="PANTHER" id="PTHR43543">
    <property type="entry name" value="MALONIC SEMIALDEHYDE REDUCTASE RUTE-RELATED"/>
    <property type="match status" value="1"/>
</dbReference>
<dbReference type="InterPro" id="IPR023936">
    <property type="entry name" value="RutE-like"/>
</dbReference>
<organism evidence="7 8">
    <name type="scientific">Azomonas agilis</name>
    <dbReference type="NCBI Taxonomy" id="116849"/>
    <lineage>
        <taxon>Bacteria</taxon>
        <taxon>Pseudomonadati</taxon>
        <taxon>Pseudomonadota</taxon>
        <taxon>Gammaproteobacteria</taxon>
        <taxon>Pseudomonadales</taxon>
        <taxon>Pseudomonadaceae</taxon>
        <taxon>Azomonas</taxon>
    </lineage>
</organism>
<reference evidence="7 8" key="1">
    <citation type="submission" date="2019-07" db="EMBL/GenBank/DDBJ databases">
        <title>Genomic Encyclopedia of Type Strains, Phase I: the one thousand microbial genomes (KMG-I) project.</title>
        <authorList>
            <person name="Kyrpides N."/>
        </authorList>
    </citation>
    <scope>NUCLEOTIDE SEQUENCE [LARGE SCALE GENOMIC DNA]</scope>
    <source>
        <strain evidence="7 8">DSM 375</strain>
    </source>
</reference>
<dbReference type="HAMAP" id="MF_01204">
    <property type="entry name" value="Oxidoreductase_RutE_HadB"/>
    <property type="match status" value="1"/>
</dbReference>
<proteinExistence type="inferred from homology"/>
<dbReference type="CDD" id="cd02148">
    <property type="entry name" value="RutE-like"/>
    <property type="match status" value="1"/>
</dbReference>
<evidence type="ECO:0000259" key="6">
    <source>
        <dbReference type="Pfam" id="PF00881"/>
    </source>
</evidence>
<name>A0A562J297_9GAMM</name>
<protein>
    <recommendedName>
        <fullName evidence="5">Putative NADH dehydrogenase/NAD(P)H nitroreductase LX59_00226</fullName>
        <ecNumber evidence="5">1.-.-.-</ecNumber>
    </recommendedName>
</protein>
<dbReference type="RefSeq" id="WP_144569993.1">
    <property type="nucleotide sequence ID" value="NZ_VLKG01000001.1"/>
</dbReference>
<dbReference type="InterPro" id="IPR029479">
    <property type="entry name" value="Nitroreductase"/>
</dbReference>
<evidence type="ECO:0000313" key="7">
    <source>
        <dbReference type="EMBL" id="TWH77318.1"/>
    </source>
</evidence>
<evidence type="ECO:0000256" key="1">
    <source>
        <dbReference type="ARBA" id="ARBA00022630"/>
    </source>
</evidence>
<dbReference type="Proteomes" id="UP000319627">
    <property type="component" value="Unassembled WGS sequence"/>
</dbReference>
<evidence type="ECO:0000313" key="8">
    <source>
        <dbReference type="Proteomes" id="UP000319627"/>
    </source>
</evidence>
<accession>A0A562J297</accession>
<dbReference type="Pfam" id="PF00881">
    <property type="entry name" value="Nitroreductase"/>
    <property type="match status" value="1"/>
</dbReference>
<keyword evidence="2 5" id="KW-0288">FMN</keyword>
<comment type="cofactor">
    <cofactor evidence="5">
        <name>FMN</name>
        <dbReference type="ChEBI" id="CHEBI:58210"/>
    </cofactor>
</comment>